<evidence type="ECO:0000259" key="3">
    <source>
        <dbReference type="Pfam" id="PF03816"/>
    </source>
</evidence>
<dbReference type="STRING" id="1123380.SAMN02745199_0345"/>
<feature type="domain" description="Cell envelope-related transcriptional attenuator" evidence="3">
    <location>
        <begin position="58"/>
        <end position="199"/>
    </location>
</feature>
<dbReference type="PANTHER" id="PTHR33392:SF6">
    <property type="entry name" value="POLYISOPRENYL-TEICHOIC ACID--PEPTIDOGLYCAN TEICHOIC ACID TRANSFERASE TAGU"/>
    <property type="match status" value="1"/>
</dbReference>
<dbReference type="Proteomes" id="UP000242592">
    <property type="component" value="Unassembled WGS sequence"/>
</dbReference>
<dbReference type="Gene3D" id="3.40.630.190">
    <property type="entry name" value="LCP protein"/>
    <property type="match status" value="1"/>
</dbReference>
<sequence>MKLTLILLIISILIGLFFVSIFFIPWFSILYSLFYTPLPEETNFLVLGLDKDIQGTRRTDVILFVNVDLKNNVIKISNIPRDLIVEGKKINSYYQTEGFERLKSLVEDFTGLKIEKYAIVDYDVIKFIGDSLGPIEIYISEPMKYTDYSQNLFINFEPGLHKLNGKQLLAYLRFRKDFRGDIGRIEREKYIIEKLVQAALKKDLFSLANIYKKVYEMIDTNIKTSELVFLATKFRKSIQIRSVNFPINYTSDGNIYPGDLESYRNSFKEKEEEENNFRFYVLNNTKTQTRTYNVNLYYMWKAAGFIPKDIYDLSKVNFEEDTVYILNDKIDVKIIKDIVRVVHPKRKFVIKYAKDELDKYYLLIDTLTRERNYLEFPVDFIVILTG</sequence>
<evidence type="ECO:0000256" key="1">
    <source>
        <dbReference type="ARBA" id="ARBA00006068"/>
    </source>
</evidence>
<feature type="transmembrane region" description="Helical" evidence="2">
    <location>
        <begin position="7"/>
        <end position="34"/>
    </location>
</feature>
<dbReference type="EMBL" id="FQXN01000001">
    <property type="protein sequence ID" value="SHH21507.1"/>
    <property type="molecule type" value="Genomic_DNA"/>
</dbReference>
<dbReference type="PANTHER" id="PTHR33392">
    <property type="entry name" value="POLYISOPRENYL-TEICHOIC ACID--PEPTIDOGLYCAN TEICHOIC ACID TRANSFERASE TAGU"/>
    <property type="match status" value="1"/>
</dbReference>
<dbReference type="AlphaFoldDB" id="A0A1M5R560"/>
<dbReference type="Pfam" id="PF03816">
    <property type="entry name" value="LytR_cpsA_psr"/>
    <property type="match status" value="1"/>
</dbReference>
<proteinExistence type="inferred from homology"/>
<gene>
    <name evidence="4" type="ORF">SAMN02745199_0345</name>
</gene>
<evidence type="ECO:0000256" key="2">
    <source>
        <dbReference type="SAM" id="Phobius"/>
    </source>
</evidence>
<dbReference type="OrthoDB" id="305468at2"/>
<reference evidence="5" key="1">
    <citation type="submission" date="2016-11" db="EMBL/GenBank/DDBJ databases">
        <authorList>
            <person name="Varghese N."/>
            <person name="Submissions S."/>
        </authorList>
    </citation>
    <scope>NUCLEOTIDE SEQUENCE [LARGE SCALE GENOMIC DNA]</scope>
    <source>
        <strain evidence="5">DSM 15807</strain>
    </source>
</reference>
<accession>A0A1M5R560</accession>
<evidence type="ECO:0000313" key="4">
    <source>
        <dbReference type="EMBL" id="SHH21507.1"/>
    </source>
</evidence>
<name>A0A1M5R560_9BACT</name>
<dbReference type="InterPro" id="IPR004474">
    <property type="entry name" value="LytR_CpsA_psr"/>
</dbReference>
<comment type="similarity">
    <text evidence="1">Belongs to the LytR/CpsA/Psr (LCP) family.</text>
</comment>
<keyword evidence="5" id="KW-1185">Reference proteome</keyword>
<dbReference type="InterPro" id="IPR050922">
    <property type="entry name" value="LytR/CpsA/Psr_CW_biosynth"/>
</dbReference>
<dbReference type="NCBIfam" id="TIGR00350">
    <property type="entry name" value="lytR_cpsA_psr"/>
    <property type="match status" value="1"/>
</dbReference>
<protein>
    <submittedName>
        <fullName evidence="4">Transcriptional attenuator, LytR family</fullName>
    </submittedName>
</protein>
<keyword evidence="2" id="KW-0472">Membrane</keyword>
<evidence type="ECO:0000313" key="5">
    <source>
        <dbReference type="Proteomes" id="UP000242592"/>
    </source>
</evidence>
<keyword evidence="2" id="KW-1133">Transmembrane helix</keyword>
<organism evidence="4 5">
    <name type="scientific">Thermosipho atlanticus DSM 15807</name>
    <dbReference type="NCBI Taxonomy" id="1123380"/>
    <lineage>
        <taxon>Bacteria</taxon>
        <taxon>Thermotogati</taxon>
        <taxon>Thermotogota</taxon>
        <taxon>Thermotogae</taxon>
        <taxon>Thermotogales</taxon>
        <taxon>Fervidobacteriaceae</taxon>
        <taxon>Thermosipho</taxon>
    </lineage>
</organism>
<keyword evidence="2" id="KW-0812">Transmembrane</keyword>